<dbReference type="Gene3D" id="3.40.390.10">
    <property type="entry name" value="Collagenase (Catalytic Domain)"/>
    <property type="match status" value="1"/>
</dbReference>
<protein>
    <submittedName>
        <fullName evidence="2">Uncharacterized protein</fullName>
    </submittedName>
</protein>
<evidence type="ECO:0000256" key="1">
    <source>
        <dbReference type="SAM" id="Phobius"/>
    </source>
</evidence>
<dbReference type="GO" id="GO:0008237">
    <property type="term" value="F:metallopeptidase activity"/>
    <property type="evidence" value="ECO:0007669"/>
    <property type="project" value="InterPro"/>
</dbReference>
<keyword evidence="1" id="KW-0472">Membrane</keyword>
<feature type="transmembrane region" description="Helical" evidence="1">
    <location>
        <begin position="251"/>
        <end position="274"/>
    </location>
</feature>
<name>X0S1H2_9ZZZZ</name>
<proteinExistence type="predicted"/>
<dbReference type="AlphaFoldDB" id="X0S1H2"/>
<evidence type="ECO:0000313" key="2">
    <source>
        <dbReference type="EMBL" id="GAF74909.1"/>
    </source>
</evidence>
<dbReference type="EMBL" id="BARS01002926">
    <property type="protein sequence ID" value="GAF74909.1"/>
    <property type="molecule type" value="Genomic_DNA"/>
</dbReference>
<keyword evidence="1" id="KW-1133">Transmembrane helix</keyword>
<comment type="caution">
    <text evidence="2">The sequence shown here is derived from an EMBL/GenBank/DDBJ whole genome shotgun (WGS) entry which is preliminary data.</text>
</comment>
<feature type="non-terminal residue" evidence="2">
    <location>
        <position position="1"/>
    </location>
</feature>
<organism evidence="2">
    <name type="scientific">marine sediment metagenome</name>
    <dbReference type="NCBI Taxonomy" id="412755"/>
    <lineage>
        <taxon>unclassified sequences</taxon>
        <taxon>metagenomes</taxon>
        <taxon>ecological metagenomes</taxon>
    </lineage>
</organism>
<accession>X0S1H2</accession>
<keyword evidence="1" id="KW-0812">Transmembrane</keyword>
<reference evidence="2" key="1">
    <citation type="journal article" date="2014" name="Front. Microbiol.">
        <title>High frequency of phylogenetically diverse reductive dehalogenase-homologous genes in deep subseafloor sedimentary metagenomes.</title>
        <authorList>
            <person name="Kawai M."/>
            <person name="Futagami T."/>
            <person name="Toyoda A."/>
            <person name="Takaki Y."/>
            <person name="Nishi S."/>
            <person name="Hori S."/>
            <person name="Arai W."/>
            <person name="Tsubouchi T."/>
            <person name="Morono Y."/>
            <person name="Uchiyama I."/>
            <person name="Ito T."/>
            <person name="Fujiyama A."/>
            <person name="Inagaki F."/>
            <person name="Takami H."/>
        </authorList>
    </citation>
    <scope>NUCLEOTIDE SEQUENCE</scope>
    <source>
        <strain evidence="2">Expedition CK06-06</strain>
    </source>
</reference>
<gene>
    <name evidence="2" type="ORF">S01H1_05622</name>
</gene>
<dbReference type="InterPro" id="IPR024079">
    <property type="entry name" value="MetalloPept_cat_dom_sf"/>
</dbReference>
<sequence>DLADEYVYSDEYGDYDVGEINAVNCDKQGCEKWKNITDGCYKGCTYSDLYRSVERNSIMYTYVPVFNSVCQKHIKGLIEDYIKTEENIERALPKKSYVVNLKYNKGDVELKEVYLKPVKAGIEVKKTDYTAELKDGDESLFKTNLYFPEKIFPLPNSSVTAIIQEEFEFSLVLPYFPKTESLEIFRNDQKIAQTSLAVFSSRCGNNICESAENHLNCPKDCGIKDDFCQTSICDPDCPSQEDCEKSGIRRYVFPVSLIIISLILIIIVFFRSFYKPSS</sequence>